<dbReference type="Proteomes" id="UP001188597">
    <property type="component" value="Unassembled WGS sequence"/>
</dbReference>
<evidence type="ECO:0000259" key="2">
    <source>
        <dbReference type="Pfam" id="PF22936"/>
    </source>
</evidence>
<comment type="caution">
    <text evidence="3">The sequence shown here is derived from an EMBL/GenBank/DDBJ whole genome shotgun (WGS) entry which is preliminary data.</text>
</comment>
<dbReference type="Pfam" id="PF14223">
    <property type="entry name" value="Retrotran_gag_2"/>
    <property type="match status" value="1"/>
</dbReference>
<dbReference type="Pfam" id="PF22936">
    <property type="entry name" value="Pol_BBD"/>
    <property type="match status" value="1"/>
</dbReference>
<feature type="signal peptide" evidence="1">
    <location>
        <begin position="1"/>
        <end position="23"/>
    </location>
</feature>
<feature type="chain" id="PRO_5041694248" description="Retrovirus-related Pol polyprotein from transposon TNT 1-94-like beta-barrel domain-containing protein" evidence="1">
    <location>
        <begin position="24"/>
        <end position="478"/>
    </location>
</feature>
<evidence type="ECO:0000313" key="3">
    <source>
        <dbReference type="EMBL" id="KAK3032948.1"/>
    </source>
</evidence>
<dbReference type="InterPro" id="IPR054722">
    <property type="entry name" value="PolX-like_BBD"/>
</dbReference>
<dbReference type="AlphaFoldDB" id="A0AA88WXG1"/>
<dbReference type="PANTHER" id="PTHR47481:SF36">
    <property type="entry name" value="CCHC-TYPE DOMAIN-CONTAINING PROTEIN"/>
    <property type="match status" value="1"/>
</dbReference>
<dbReference type="PANTHER" id="PTHR47481">
    <property type="match status" value="1"/>
</dbReference>
<dbReference type="EMBL" id="JAVXUP010000249">
    <property type="protein sequence ID" value="KAK3032948.1"/>
    <property type="molecule type" value="Genomic_DNA"/>
</dbReference>
<protein>
    <recommendedName>
        <fullName evidence="2">Retrovirus-related Pol polyprotein from transposon TNT 1-94-like beta-barrel domain-containing protein</fullName>
    </recommendedName>
</protein>
<evidence type="ECO:0000256" key="1">
    <source>
        <dbReference type="SAM" id="SignalP"/>
    </source>
</evidence>
<keyword evidence="4" id="KW-1185">Reference proteome</keyword>
<gene>
    <name evidence="3" type="ORF">RJ639_036119</name>
</gene>
<reference evidence="3" key="1">
    <citation type="submission" date="2022-12" db="EMBL/GenBank/DDBJ databases">
        <title>Draft genome assemblies for two species of Escallonia (Escalloniales).</title>
        <authorList>
            <person name="Chanderbali A."/>
            <person name="Dervinis C."/>
            <person name="Anghel I."/>
            <person name="Soltis D."/>
            <person name="Soltis P."/>
            <person name="Zapata F."/>
        </authorList>
    </citation>
    <scope>NUCLEOTIDE SEQUENCE</scope>
    <source>
        <strain evidence="3">UCBG64.0493</strain>
        <tissue evidence="3">Leaf</tissue>
    </source>
</reference>
<sequence length="478" mass="54735">MFVCTVLFSSARLEVLTLLGVRCAEEVTVEVTQQIMVWKNFKEHIDHICDVNSPKEVWRNLERLFTKKNIARLQFLENDLAGLTQGGMSISDYFLKIKNICSEISELDVDEPVNESRLRRYLICGLRKEYMPFVTSVQWWASQPSVEELENFLSNQEALAKKMSLQAESNDVLFSKENSKSKHFSEAKGPINYEKEWIIDSSCSHHVTGNDSLFLELHQHSGDKVIITTDNSVHPIEKEGNVCIASERLKEDDIVLSNVYHVPGLRKNLVSVSQITNSEKYVLFAPEDVKILDNVKNIGADVLVVREKRDSLFVMSVVEAYSWVYFLNEKNEAFSKFLEFESTIKREFGSKIRCLRTDNGGEFMSSYDLNRKGWRRMDPVAKRCITSRNVVFDEVSLYYSPQKLVTEVVDSDFELTEKGVDSINRDLSSQDVECSTHQDDFRARGSTLNSSGMLNSSTLENDNEVRCALRRSVREEAS</sequence>
<proteinExistence type="predicted"/>
<name>A0AA88WXG1_9ASTE</name>
<feature type="domain" description="Retrovirus-related Pol polyprotein from transposon TNT 1-94-like beta-barrel" evidence="2">
    <location>
        <begin position="197"/>
        <end position="278"/>
    </location>
</feature>
<accession>A0AA88WXG1</accession>
<evidence type="ECO:0000313" key="4">
    <source>
        <dbReference type="Proteomes" id="UP001188597"/>
    </source>
</evidence>
<keyword evidence="1" id="KW-0732">Signal</keyword>
<organism evidence="3 4">
    <name type="scientific">Escallonia herrerae</name>
    <dbReference type="NCBI Taxonomy" id="1293975"/>
    <lineage>
        <taxon>Eukaryota</taxon>
        <taxon>Viridiplantae</taxon>
        <taxon>Streptophyta</taxon>
        <taxon>Embryophyta</taxon>
        <taxon>Tracheophyta</taxon>
        <taxon>Spermatophyta</taxon>
        <taxon>Magnoliopsida</taxon>
        <taxon>eudicotyledons</taxon>
        <taxon>Gunneridae</taxon>
        <taxon>Pentapetalae</taxon>
        <taxon>asterids</taxon>
        <taxon>campanulids</taxon>
        <taxon>Escalloniales</taxon>
        <taxon>Escalloniaceae</taxon>
        <taxon>Escallonia</taxon>
    </lineage>
</organism>